<dbReference type="PANTHER" id="PTHR36214">
    <property type="match status" value="1"/>
</dbReference>
<dbReference type="PANTHER" id="PTHR36214:SF3">
    <property type="entry name" value="ACETYL-COA DECARBONYLASE_SYNTHASE COMPLEX SUBUNIT GAMMA"/>
    <property type="match status" value="1"/>
</dbReference>
<organism evidence="6 7">
    <name type="scientific">Desulfarculus baarsii (strain ATCC 33931 / DSM 2075 / LMG 7858 / VKM B-1802 / 2st14)</name>
    <dbReference type="NCBI Taxonomy" id="644282"/>
    <lineage>
        <taxon>Bacteria</taxon>
        <taxon>Pseudomonadati</taxon>
        <taxon>Thermodesulfobacteriota</taxon>
        <taxon>Desulfarculia</taxon>
        <taxon>Desulfarculales</taxon>
        <taxon>Desulfarculaceae</taxon>
        <taxon>Desulfarculus</taxon>
    </lineage>
</organism>
<dbReference type="OrthoDB" id="9793312at2"/>
<dbReference type="Proteomes" id="UP000009047">
    <property type="component" value="Chromosome"/>
</dbReference>
<dbReference type="Gene3D" id="1.10.15.40">
    <property type="entry name" value="Electron transport complex subunit B, putative Fe-S cluster"/>
    <property type="match status" value="1"/>
</dbReference>
<evidence type="ECO:0000259" key="5">
    <source>
        <dbReference type="PROSITE" id="PS51656"/>
    </source>
</evidence>
<dbReference type="KEGG" id="dbr:Deba_1429"/>
<dbReference type="InterPro" id="IPR007202">
    <property type="entry name" value="4Fe-4S_dom"/>
</dbReference>
<evidence type="ECO:0000256" key="3">
    <source>
        <dbReference type="ARBA" id="ARBA00023004"/>
    </source>
</evidence>
<evidence type="ECO:0000313" key="7">
    <source>
        <dbReference type="Proteomes" id="UP000009047"/>
    </source>
</evidence>
<dbReference type="HOGENOM" id="CLU_1044810_0_0_7"/>
<dbReference type="GO" id="GO:0051539">
    <property type="term" value="F:4 iron, 4 sulfur cluster binding"/>
    <property type="evidence" value="ECO:0007669"/>
    <property type="project" value="UniProtKB-KW"/>
</dbReference>
<evidence type="ECO:0000313" key="6">
    <source>
        <dbReference type="EMBL" id="ADK84797.1"/>
    </source>
</evidence>
<dbReference type="STRING" id="644282.Deba_1429"/>
<keyword evidence="7" id="KW-1185">Reference proteome</keyword>
<evidence type="ECO:0000256" key="4">
    <source>
        <dbReference type="ARBA" id="ARBA00023014"/>
    </source>
</evidence>
<keyword evidence="1" id="KW-0004">4Fe-4S</keyword>
<dbReference type="AlphaFoldDB" id="E1QGV4"/>
<dbReference type="Pfam" id="PF12654">
    <property type="entry name" value="DUF3786"/>
    <property type="match status" value="1"/>
</dbReference>
<dbReference type="GO" id="GO:0046872">
    <property type="term" value="F:metal ion binding"/>
    <property type="evidence" value="ECO:0007669"/>
    <property type="project" value="UniProtKB-KW"/>
</dbReference>
<gene>
    <name evidence="6" type="ordered locus">Deba_1429</name>
</gene>
<keyword evidence="3" id="KW-0408">Iron</keyword>
<dbReference type="eggNOG" id="COG1456">
    <property type="taxonomic scope" value="Bacteria"/>
</dbReference>
<feature type="domain" description="4Fe-4S" evidence="5">
    <location>
        <begin position="1"/>
        <end position="61"/>
    </location>
</feature>
<dbReference type="InterPro" id="IPR051069">
    <property type="entry name" value="ACDS_complex_subunit"/>
</dbReference>
<dbReference type="EMBL" id="CP002085">
    <property type="protein sequence ID" value="ADK84797.1"/>
    <property type="molecule type" value="Genomic_DNA"/>
</dbReference>
<dbReference type="PROSITE" id="PS51656">
    <property type="entry name" value="4FE4S"/>
    <property type="match status" value="1"/>
</dbReference>
<keyword evidence="2" id="KW-0479">Metal-binding</keyword>
<name>E1QGV4_DESB2</name>
<dbReference type="InterPro" id="IPR024264">
    <property type="entry name" value="DUF3786"/>
</dbReference>
<keyword evidence="4" id="KW-0411">Iron-sulfur</keyword>
<evidence type="ECO:0000256" key="2">
    <source>
        <dbReference type="ARBA" id="ARBA00022723"/>
    </source>
</evidence>
<reference evidence="6 7" key="1">
    <citation type="journal article" date="2010" name="Stand. Genomic Sci.">
        <title>Complete genome sequence of Desulfarculus baarsii type strain (2st14).</title>
        <authorList>
            <person name="Sun H."/>
            <person name="Spring S."/>
            <person name="Lapidus A."/>
            <person name="Davenport K."/>
            <person name="Del Rio T.G."/>
            <person name="Tice H."/>
            <person name="Nolan M."/>
            <person name="Copeland A."/>
            <person name="Cheng J.F."/>
            <person name="Lucas S."/>
            <person name="Tapia R."/>
            <person name="Goodwin L."/>
            <person name="Pitluck S."/>
            <person name="Ivanova N."/>
            <person name="Pagani I."/>
            <person name="Mavromatis K."/>
            <person name="Ovchinnikova G."/>
            <person name="Pati A."/>
            <person name="Chen A."/>
            <person name="Palaniappan K."/>
            <person name="Hauser L."/>
            <person name="Chang Y.J."/>
            <person name="Jeffries C.D."/>
            <person name="Detter J.C."/>
            <person name="Han C."/>
            <person name="Rohde M."/>
            <person name="Brambilla E."/>
            <person name="Goker M."/>
            <person name="Woyke T."/>
            <person name="Bristow J."/>
            <person name="Eisen J.A."/>
            <person name="Markowitz V."/>
            <person name="Hugenholtz P."/>
            <person name="Kyrpides N.C."/>
            <person name="Klenk H.P."/>
            <person name="Land M."/>
        </authorList>
    </citation>
    <scope>NUCLEOTIDE SEQUENCE [LARGE SCALE GENOMIC DNA]</scope>
    <source>
        <strain evidence="7">ATCC 33931 / DSM 2075 / LMG 7858 / VKM B-1802 / 2st14</strain>
    </source>
</reference>
<dbReference type="Pfam" id="PF04060">
    <property type="entry name" value="FeS"/>
    <property type="match status" value="1"/>
</dbReference>
<accession>E1QGV4</accession>
<protein>
    <submittedName>
        <fullName evidence="6">Fe-S cluster domain protein</fullName>
    </submittedName>
</protein>
<evidence type="ECO:0000256" key="1">
    <source>
        <dbReference type="ARBA" id="ARBA00022485"/>
    </source>
</evidence>
<dbReference type="RefSeq" id="WP_013258250.1">
    <property type="nucleotide sequence ID" value="NC_014365.1"/>
</dbReference>
<proteinExistence type="predicted"/>
<sequence>MIELVNHLEIYKILPKTNCRECRLPTCLAFAVAAMKHDKKLSDCPYLAKDVLESHRVRGAKAESSDDDYLAAMKVLQQKAAGLDLGQRAEIVGGQYADGRLTMRVLGKNFYVEDSGFVASQCHTNYWLAVPILNYVLSSAGREPVGEWLPLRDLKHGGEDWWRLFGQRCEKPLKKLVDEYTGLMELIIDIFDGRPAPDQFNSDLAVIIHPLPKLPLLICYWQSEEGMESSLNLFFDRSAEQNLIIDSIYTLCTGLVIMFEKIARTHGK</sequence>